<dbReference type="PANTHER" id="PTHR10098:SF108">
    <property type="entry name" value="TETRATRICOPEPTIDE REPEAT PROTEIN 28"/>
    <property type="match status" value="1"/>
</dbReference>
<protein>
    <submittedName>
        <fullName evidence="3">CHAT domain-containing protein</fullName>
    </submittedName>
</protein>
<evidence type="ECO:0000313" key="4">
    <source>
        <dbReference type="Proteomes" id="UP000190306"/>
    </source>
</evidence>
<name>A0AAE6Y825_STRAT</name>
<dbReference type="RefSeq" id="WP_078633150.1">
    <property type="nucleotide sequence ID" value="NZ_CM007717.1"/>
</dbReference>
<proteinExistence type="predicted"/>
<dbReference type="EMBL" id="LHQL01000007">
    <property type="protein sequence ID" value="OOQ52804.1"/>
    <property type="molecule type" value="Genomic_DNA"/>
</dbReference>
<dbReference type="Proteomes" id="UP000502504">
    <property type="component" value="Chromosome"/>
</dbReference>
<keyword evidence="4" id="KW-1185">Reference proteome</keyword>
<gene>
    <name evidence="2" type="ORF">AFM16_10570</name>
    <name evidence="3" type="ORF">HCX60_10725</name>
</gene>
<reference evidence="2 4" key="1">
    <citation type="submission" date="2015-07" db="EMBL/GenBank/DDBJ databases">
        <title>Draft Genome Sequence of Streptomyces antibioticus, IMRU 3720 reveals insights in the evolution of actinomycin biosynthetic gene clusters in Streptomyces.</title>
        <authorList>
            <person name="Crnovcic I."/>
            <person name="Ruckert C."/>
            <person name="Kalinowksi J."/>
            <person name="Keller U."/>
        </authorList>
    </citation>
    <scope>NUCLEOTIDE SEQUENCE [LARGE SCALE GENOMIC DNA]</scope>
    <source>
        <strain evidence="2 4">DSM 41481</strain>
    </source>
</reference>
<reference evidence="3 5" key="2">
    <citation type="submission" date="2020-03" db="EMBL/GenBank/DDBJ databases">
        <title>Is there a link between lipid content and antibiotic production in Streptomyces?</title>
        <authorList>
            <person name="David M."/>
            <person name="Lejeune C."/>
            <person name="Abreu S."/>
            <person name="Thibessard A."/>
            <person name="Leblond P."/>
            <person name="Chaminade P."/>
            <person name="Virolle M.-J."/>
        </authorList>
    </citation>
    <scope>NUCLEOTIDE SEQUENCE [LARGE SCALE GENOMIC DNA]</scope>
    <source>
        <strain evidence="3 5">DSM 41481</strain>
    </source>
</reference>
<evidence type="ECO:0000259" key="1">
    <source>
        <dbReference type="Pfam" id="PF12770"/>
    </source>
</evidence>
<evidence type="ECO:0000313" key="2">
    <source>
        <dbReference type="EMBL" id="OOQ52804.1"/>
    </source>
</evidence>
<dbReference type="PANTHER" id="PTHR10098">
    <property type="entry name" value="RAPSYN-RELATED"/>
    <property type="match status" value="1"/>
</dbReference>
<dbReference type="AlphaFoldDB" id="A0AAE6Y825"/>
<dbReference type="SUPFAM" id="SSF48452">
    <property type="entry name" value="TPR-like"/>
    <property type="match status" value="2"/>
</dbReference>
<dbReference type="Gene3D" id="1.25.40.10">
    <property type="entry name" value="Tetratricopeptide repeat domain"/>
    <property type="match status" value="2"/>
</dbReference>
<dbReference type="EMBL" id="CP050692">
    <property type="protein sequence ID" value="QIT43959.1"/>
    <property type="molecule type" value="Genomic_DNA"/>
</dbReference>
<dbReference type="InterPro" id="IPR011990">
    <property type="entry name" value="TPR-like_helical_dom_sf"/>
</dbReference>
<feature type="domain" description="CHAT" evidence="1">
    <location>
        <begin position="956"/>
        <end position="1206"/>
    </location>
</feature>
<dbReference type="InterPro" id="IPR024983">
    <property type="entry name" value="CHAT_dom"/>
</dbReference>
<organism evidence="3 5">
    <name type="scientific">Streptomyces antibioticus</name>
    <dbReference type="NCBI Taxonomy" id="1890"/>
    <lineage>
        <taxon>Bacteria</taxon>
        <taxon>Bacillati</taxon>
        <taxon>Actinomycetota</taxon>
        <taxon>Actinomycetes</taxon>
        <taxon>Kitasatosporales</taxon>
        <taxon>Streptomycetaceae</taxon>
        <taxon>Streptomyces</taxon>
    </lineage>
</organism>
<evidence type="ECO:0000313" key="3">
    <source>
        <dbReference type="EMBL" id="QIT43959.1"/>
    </source>
</evidence>
<sequence length="1224" mass="132020">MDWEAIGAGGWPDNAAFAALPADRRAEVVESALDWASPRVESAPAAARRVAETALHLLDSHGLDEPLLRARSGLLVGVAATRTGDSHEAVLHFEEILHAPRTPGTEWVRLAALVNCGAQLSDSDPDRAFALLDEAFDEALSSGAAADAANVAVTLGSLHRREGRVEKARQVYETGLRILADGTWTAPETGTPDNMSVLACLHGNLGNLLTDDLEQHREAARHYARAVVCFQAAGDTEKADQRYFHLICALLCAEDFDRALTLFVQGHGRSGDDAFRRVLDEGRWAQAPAGQLPSWEAAFTATPERKDTAVTPEGRALLLAARVHIRARLDDPVAALALLRDGDFTALPDGVLRRLFQTTVIELAESSGCGGAQWALSWLHDTTDLVNWGGVKAAFLAERATAALLERARDAAAGTPGAPELPVPPGVGAAPEDVPAWLGPVEPGVRAHYRRLRRRHPSREELKKEIRASFGLGLTATESEARSSQVRLRTALRAADLLGDPWWAVRCRTNLAIVVSVQGGSTPEDRLREARTLLDEAREWADGLPREQQRVSLTLATVLKENSAGNESALIEEAITVGREAMDLAERHGFRDTLPDAALTLGNALSEYTEAGVGQLHEARRVLERGLEVIAEGPDESAEGPGAQEASLLNSLGKTLVTLARRERRPERATEAAGCFRRALTIRERLDDRRRELLTATNLLGTVIGFAKRPLGEAPAAEVRALVGRVRLLAPQVDGPALVGGALTNAATALDVLGLGEQALRTSLEAVDILRGAGQPRWLTDSLFNAAERYVGREDLAAALELLDEALDEVEALRVRQAPARYKAEVTRGSLEIRSLHATVLRRLGRSPEERWWASDRHTGRALTAARTTAPPPRADLVRELGARLPHDVLLLHIHIDDTRHLACFVLRNGPDGVRVEDGARRIPLAEVARATGGSASATEIRLHRLTSHSPDELRALLTWLGDRFLGPVLDATDSRGLTRIAVTAADLNWVPWHAVPLPATGIPLGRTWEVLQIPNAEFLARALRSADPPLRKAAFVACDPSRTLRRHIDECRRGFAALSGPERLVLTDSSRPVTRDAVTRLLAEADLFHFAGHSVLDADRPDRSGLILSDGLLTLSDLERACAGGRAPSVVFLSSCESAAADPRLADAPSLSTAFLGAGGRVAIGSLWEVPDGVAARTARAFYENLPGRTPVEALSAARTRLPENHWPAFTLHGWSTGRPPPA</sequence>
<dbReference type="Proteomes" id="UP000190306">
    <property type="component" value="Chromosome"/>
</dbReference>
<evidence type="ECO:0000313" key="5">
    <source>
        <dbReference type="Proteomes" id="UP000502504"/>
    </source>
</evidence>
<dbReference type="Pfam" id="PF12770">
    <property type="entry name" value="CHAT"/>
    <property type="match status" value="1"/>
</dbReference>
<accession>A0AAE6Y825</accession>